<feature type="region of interest" description="Disordered" evidence="7">
    <location>
        <begin position="77"/>
        <end position="174"/>
    </location>
</feature>
<comment type="subcellular location">
    <subcellularLocation>
        <location evidence="1">Membrane</location>
        <topology evidence="1">Single-pass membrane protein</topology>
    </subcellularLocation>
</comment>
<dbReference type="OrthoDB" id="2162691at2759"/>
<keyword evidence="10" id="KW-1185">Reference proteome</keyword>
<gene>
    <name evidence="9" type="ORF">D9619_002490</name>
</gene>
<feature type="compositionally biased region" description="Low complexity" evidence="7">
    <location>
        <begin position="93"/>
        <end position="126"/>
    </location>
</feature>
<keyword evidence="4" id="KW-1133">Transmembrane helix</keyword>
<dbReference type="InterPro" id="IPR051482">
    <property type="entry name" value="Cholesterol_transport"/>
</dbReference>
<dbReference type="GO" id="GO:0140268">
    <property type="term" value="C:endoplasmic reticulum-plasma membrane contact site"/>
    <property type="evidence" value="ECO:0007669"/>
    <property type="project" value="TreeGrafter"/>
</dbReference>
<evidence type="ECO:0000259" key="8">
    <source>
        <dbReference type="PROSITE" id="PS51778"/>
    </source>
</evidence>
<name>A0A8H5AVU2_9AGAR</name>
<feature type="compositionally biased region" description="Low complexity" evidence="7">
    <location>
        <begin position="953"/>
        <end position="965"/>
    </location>
</feature>
<feature type="compositionally biased region" description="Low complexity" evidence="7">
    <location>
        <begin position="337"/>
        <end position="355"/>
    </location>
</feature>
<dbReference type="InterPro" id="IPR004182">
    <property type="entry name" value="GRAM"/>
</dbReference>
<dbReference type="PROSITE" id="PS51778">
    <property type="entry name" value="VAST"/>
    <property type="match status" value="1"/>
</dbReference>
<feature type="compositionally biased region" description="Polar residues" evidence="7">
    <location>
        <begin position="456"/>
        <end position="473"/>
    </location>
</feature>
<organism evidence="9 10">
    <name type="scientific">Psilocybe cf. subviscida</name>
    <dbReference type="NCBI Taxonomy" id="2480587"/>
    <lineage>
        <taxon>Eukaryota</taxon>
        <taxon>Fungi</taxon>
        <taxon>Dikarya</taxon>
        <taxon>Basidiomycota</taxon>
        <taxon>Agaricomycotina</taxon>
        <taxon>Agaricomycetes</taxon>
        <taxon>Agaricomycetidae</taxon>
        <taxon>Agaricales</taxon>
        <taxon>Agaricineae</taxon>
        <taxon>Strophariaceae</taxon>
        <taxon>Psilocybe</taxon>
    </lineage>
</organism>
<dbReference type="GO" id="GO:0005739">
    <property type="term" value="C:mitochondrion"/>
    <property type="evidence" value="ECO:0007669"/>
    <property type="project" value="TreeGrafter"/>
</dbReference>
<feature type="compositionally biased region" description="Low complexity" evidence="7">
    <location>
        <begin position="246"/>
        <end position="260"/>
    </location>
</feature>
<evidence type="ECO:0000313" key="10">
    <source>
        <dbReference type="Proteomes" id="UP000567179"/>
    </source>
</evidence>
<dbReference type="AlphaFoldDB" id="A0A8H5AVU2"/>
<evidence type="ECO:0000256" key="3">
    <source>
        <dbReference type="ARBA" id="ARBA00022692"/>
    </source>
</evidence>
<evidence type="ECO:0000256" key="7">
    <source>
        <dbReference type="SAM" id="MobiDB-lite"/>
    </source>
</evidence>
<feature type="compositionally biased region" description="Acidic residues" evidence="7">
    <location>
        <begin position="548"/>
        <end position="565"/>
    </location>
</feature>
<feature type="compositionally biased region" description="Acidic residues" evidence="7">
    <location>
        <begin position="205"/>
        <end position="216"/>
    </location>
</feature>
<feature type="compositionally biased region" description="Polar residues" evidence="7">
    <location>
        <begin position="357"/>
        <end position="373"/>
    </location>
</feature>
<feature type="domain" description="VASt" evidence="8">
    <location>
        <begin position="758"/>
        <end position="929"/>
    </location>
</feature>
<feature type="compositionally biased region" description="Low complexity" evidence="7">
    <location>
        <begin position="436"/>
        <end position="455"/>
    </location>
</feature>
<keyword evidence="6" id="KW-0175">Coiled coil</keyword>
<feature type="compositionally biased region" description="Polar residues" evidence="7">
    <location>
        <begin position="283"/>
        <end position="302"/>
    </location>
</feature>
<evidence type="ECO:0000256" key="5">
    <source>
        <dbReference type="ARBA" id="ARBA00023136"/>
    </source>
</evidence>
<reference evidence="9 10" key="1">
    <citation type="journal article" date="2020" name="ISME J.">
        <title>Uncovering the hidden diversity of litter-decomposition mechanisms in mushroom-forming fungi.</title>
        <authorList>
            <person name="Floudas D."/>
            <person name="Bentzer J."/>
            <person name="Ahren D."/>
            <person name="Johansson T."/>
            <person name="Persson P."/>
            <person name="Tunlid A."/>
        </authorList>
    </citation>
    <scope>NUCLEOTIDE SEQUENCE [LARGE SCALE GENOMIC DNA]</scope>
    <source>
        <strain evidence="9 10">CBS 101986</strain>
    </source>
</reference>
<protein>
    <recommendedName>
        <fullName evidence="8">VASt domain-containing protein</fullName>
    </recommendedName>
</protein>
<keyword evidence="3" id="KW-0812">Transmembrane</keyword>
<dbReference type="GO" id="GO:0005789">
    <property type="term" value="C:endoplasmic reticulum membrane"/>
    <property type="evidence" value="ECO:0007669"/>
    <property type="project" value="TreeGrafter"/>
</dbReference>
<feature type="compositionally biased region" description="Polar residues" evidence="7">
    <location>
        <begin position="219"/>
        <end position="230"/>
    </location>
</feature>
<dbReference type="Pfam" id="PF16016">
    <property type="entry name" value="VASt"/>
    <property type="match status" value="1"/>
</dbReference>
<evidence type="ECO:0000256" key="1">
    <source>
        <dbReference type="ARBA" id="ARBA00004167"/>
    </source>
</evidence>
<comment type="caution">
    <text evidence="9">The sequence shown here is derived from an EMBL/GenBank/DDBJ whole genome shotgun (WGS) entry which is preliminary data.</text>
</comment>
<evidence type="ECO:0000313" key="9">
    <source>
        <dbReference type="EMBL" id="KAF5312005.1"/>
    </source>
</evidence>
<dbReference type="InterPro" id="IPR031968">
    <property type="entry name" value="VASt"/>
</dbReference>
<comment type="similarity">
    <text evidence="2">Belongs to the YSP2 family.</text>
</comment>
<feature type="compositionally biased region" description="Low complexity" evidence="7">
    <location>
        <begin position="145"/>
        <end position="154"/>
    </location>
</feature>
<dbReference type="GO" id="GO:0032934">
    <property type="term" value="F:sterol binding"/>
    <property type="evidence" value="ECO:0007669"/>
    <property type="project" value="TreeGrafter"/>
</dbReference>
<feature type="compositionally biased region" description="Polar residues" evidence="7">
    <location>
        <begin position="316"/>
        <end position="325"/>
    </location>
</feature>
<feature type="region of interest" description="Disordered" evidence="7">
    <location>
        <begin position="695"/>
        <end position="731"/>
    </location>
</feature>
<keyword evidence="5" id="KW-0472">Membrane</keyword>
<evidence type="ECO:0000256" key="2">
    <source>
        <dbReference type="ARBA" id="ARBA00006582"/>
    </source>
</evidence>
<dbReference type="Proteomes" id="UP000567179">
    <property type="component" value="Unassembled WGS sequence"/>
</dbReference>
<dbReference type="EMBL" id="JAACJJ010000056">
    <property type="protein sequence ID" value="KAF5312005.1"/>
    <property type="molecule type" value="Genomic_DNA"/>
</dbReference>
<feature type="region of interest" description="Disordered" evidence="7">
    <location>
        <begin position="433"/>
        <end position="565"/>
    </location>
</feature>
<dbReference type="InterPro" id="IPR011993">
    <property type="entry name" value="PH-like_dom_sf"/>
</dbReference>
<dbReference type="Pfam" id="PF02893">
    <property type="entry name" value="GRAM"/>
    <property type="match status" value="1"/>
</dbReference>
<dbReference type="PANTHER" id="PTHR23319">
    <property type="entry name" value="GRAM DOMAIN CONTAINING 1B, ISOFORM E"/>
    <property type="match status" value="1"/>
</dbReference>
<accession>A0A8H5AVU2</accession>
<dbReference type="GO" id="GO:0032541">
    <property type="term" value="C:cortical endoplasmic reticulum"/>
    <property type="evidence" value="ECO:0007669"/>
    <property type="project" value="TreeGrafter"/>
</dbReference>
<dbReference type="PANTHER" id="PTHR23319:SF4">
    <property type="entry name" value="GRAM DOMAIN CONTAINING 1B, ISOFORM E"/>
    <property type="match status" value="1"/>
</dbReference>
<dbReference type="CDD" id="cd13220">
    <property type="entry name" value="PH-GRAM_GRAMDC"/>
    <property type="match status" value="1"/>
</dbReference>
<feature type="region of interest" description="Disordered" evidence="7">
    <location>
        <begin position="943"/>
        <end position="975"/>
    </location>
</feature>
<evidence type="ECO:0000256" key="6">
    <source>
        <dbReference type="SAM" id="Coils"/>
    </source>
</evidence>
<sequence length="1186" mass="126191">MTNLSLRQGISDVFFPSHLVIDGAAHHPTPQAAPVSLKSVVFLSHLPTEFNDFVSYNHQRAVGAAYLSAHHRLVNKAAGPSPSARERTSADIPSPAASEFSSSSRSRAFSASSTSPTTPTPGSASRRSSHNNADSSRIPSIITTLSNGSKSLGKNKGGKKSRSNSVSSRDGDRKSIAESVATNLSAQPNVTIVPPSPLVPGADLSDSDPDDYDDYTQDVTTPKATPTVAHQTFAKPNPPRVEPSRTDTSATVTQTTTTTTSPAGGSSDDMASTLVPGAYVKKQASNKSMRGNLPEISTTPPNHTRAATAPADASGDHSSVTTTPLVESPTEVKFPRTYTFTSTTTTTNGNGNGRTQPHPSATLPTSASGTSNAVPPVPPLPRENTLTVDKGGKRPWRRSTTRKPTGLSALAASGLAMANPTLSVAQAAQISPPPLASTLSTSSKNTSSGSNGDGKQQQQPYMSRSPAQSTVSARSHGHGKTRSADMSPRSGKSRKSSIGSSGGKTGRSRRSSGTRDGGSSSGPLLNGDDNSLRPDYYSGLGADLLGSSDEEEDDSDDESGSSLDLADEDIPVTGFAVASNKRNADFHELFPTVPEGDYLIEDYGCALQREILIQGRIYISENHICFHANIFGWITDLSIPIYEITSLEKKMTAFVIPNAIQITTRQAKYTFASFLSRDTTFDVIYNIWRLARPEDGTSVVPSGRGSLDHGPSTAAGGQNGTNGAGTPASAAAGPAAAAAPAVQVKKVTQCTCGKEGKHYTETAMDVVVPGTPEKIHALIFSSAFIKDFMVTNQKLTDIQMSDWAPVAPGSHLLTRNFSYIKPLNGALGPKSTKCELRDEMVYADFNNYGSTVTTTRTPDVPSGGVFSVKTRTCITWASAISSRIVVTTQVEWTGRSFIKGIIERSAIDGQKVYHGELEKAMRAYINEHKSEFLPEGVDSAVIEAAPEPPAPGPTAASTTSTSPQAAEDEKKAAGKHDARGLQWAYDTFDGAWQVGARSAKGAIELIGDAWDNSTSTTILSAVIVILVISNLWTLMRVSTARKAMDSKIEVRRAEEREKWVQNIVTALWDELEAGKREAAIIRNSVPNQAGHPSHYRPYTPQDPLEPPASHDDGPNQANHPAPYRPYTPHDTVEPPTAHDDRPLSVPSPQAWKAEIHNLRDTLEAVERRVAAIKESLSKFEQLNAVD</sequence>
<feature type="compositionally biased region" description="Polar residues" evidence="7">
    <location>
        <begin position="130"/>
        <end position="144"/>
    </location>
</feature>
<dbReference type="GO" id="GO:0120015">
    <property type="term" value="F:sterol transfer activity"/>
    <property type="evidence" value="ECO:0007669"/>
    <property type="project" value="TreeGrafter"/>
</dbReference>
<evidence type="ECO:0000256" key="4">
    <source>
        <dbReference type="ARBA" id="ARBA00022989"/>
    </source>
</evidence>
<feature type="region of interest" description="Disordered" evidence="7">
    <location>
        <begin position="282"/>
        <end position="405"/>
    </location>
</feature>
<dbReference type="Gene3D" id="2.30.29.30">
    <property type="entry name" value="Pleckstrin-homology domain (PH domain)/Phosphotyrosine-binding domain (PTB)"/>
    <property type="match status" value="1"/>
</dbReference>
<feature type="region of interest" description="Disordered" evidence="7">
    <location>
        <begin position="1084"/>
        <end position="1147"/>
    </location>
</feature>
<dbReference type="GO" id="GO:0005886">
    <property type="term" value="C:plasma membrane"/>
    <property type="evidence" value="ECO:0007669"/>
    <property type="project" value="TreeGrafter"/>
</dbReference>
<feature type="region of interest" description="Disordered" evidence="7">
    <location>
        <begin position="187"/>
        <end position="269"/>
    </location>
</feature>
<dbReference type="SMART" id="SM00568">
    <property type="entry name" value="GRAM"/>
    <property type="match status" value="1"/>
</dbReference>
<dbReference type="GO" id="GO:0032366">
    <property type="term" value="P:intracellular sterol transport"/>
    <property type="evidence" value="ECO:0007669"/>
    <property type="project" value="TreeGrafter"/>
</dbReference>
<proteinExistence type="inferred from homology"/>
<feature type="coiled-coil region" evidence="6">
    <location>
        <begin position="1155"/>
        <end position="1182"/>
    </location>
</feature>
<feature type="compositionally biased region" description="Basic and acidic residues" evidence="7">
    <location>
        <begin position="1130"/>
        <end position="1142"/>
    </location>
</feature>